<evidence type="ECO:0000313" key="4">
    <source>
        <dbReference type="EMBL" id="QHT77976.1"/>
    </source>
</evidence>
<dbReference type="InterPro" id="IPR043915">
    <property type="entry name" value="P9_TM"/>
</dbReference>
<evidence type="ECO:0000256" key="2">
    <source>
        <dbReference type="SAM" id="Phobius"/>
    </source>
</evidence>
<evidence type="ECO:0000259" key="3">
    <source>
        <dbReference type="Pfam" id="PF19066"/>
    </source>
</evidence>
<evidence type="ECO:0000256" key="1">
    <source>
        <dbReference type="SAM" id="MobiDB-lite"/>
    </source>
</evidence>
<name>A0A6C0HCR5_9ZZZZ</name>
<proteinExistence type="predicted"/>
<reference evidence="4" key="1">
    <citation type="journal article" date="2020" name="Nature">
        <title>Giant virus diversity and host interactions through global metagenomics.</title>
        <authorList>
            <person name="Schulz F."/>
            <person name="Roux S."/>
            <person name="Paez-Espino D."/>
            <person name="Jungbluth S."/>
            <person name="Walsh D.A."/>
            <person name="Denef V.J."/>
            <person name="McMahon K.D."/>
            <person name="Konstantinidis K.T."/>
            <person name="Eloe-Fadrosh E.A."/>
            <person name="Kyrpides N.C."/>
            <person name="Woyke T."/>
        </authorList>
    </citation>
    <scope>NUCLEOTIDE SEQUENCE</scope>
    <source>
        <strain evidence="4">GVMAG-M-3300023179-90</strain>
    </source>
</reference>
<dbReference type="Pfam" id="PF19066">
    <property type="entry name" value="P9_TM"/>
    <property type="match status" value="1"/>
</dbReference>
<feature type="transmembrane region" description="Helical" evidence="2">
    <location>
        <begin position="74"/>
        <end position="91"/>
    </location>
</feature>
<feature type="region of interest" description="Disordered" evidence="1">
    <location>
        <begin position="1"/>
        <end position="36"/>
    </location>
</feature>
<keyword evidence="2" id="KW-1133">Transmembrane helix</keyword>
<feature type="compositionally biased region" description="Basic and acidic residues" evidence="1">
    <location>
        <begin position="1"/>
        <end position="20"/>
    </location>
</feature>
<sequence>MEYNKTESKIQQHMENDHSTENNITPEPPTTIPKNISEPKDTIEFWSDNPNALFDSKYILEFFPVESMSLNQKLNAITRLVIILFVVSFIVTNRTSILISLVITLAAIFIYHYYGEQSRQRKETKRLNLENMENYDSPATAYLNSQGKTISPEVFDGPSSSNPFSNVLITDYDYNPNKKPAPPAFNKNTNNEILAQAKKLVSQANPDQPDISDKLFKDLGDQFVFEQSLMPFNSNPNTTIPNDQQAFAEFCYGSMISCKEGNQFACARNLARYNNY</sequence>
<accession>A0A6C0HCR5</accession>
<protein>
    <recommendedName>
        <fullName evidence="3">Minor capsid protein P9 transmembrane helices domain-containing protein</fullName>
    </recommendedName>
</protein>
<organism evidence="4">
    <name type="scientific">viral metagenome</name>
    <dbReference type="NCBI Taxonomy" id="1070528"/>
    <lineage>
        <taxon>unclassified sequences</taxon>
        <taxon>metagenomes</taxon>
        <taxon>organismal metagenomes</taxon>
    </lineage>
</organism>
<feature type="domain" description="Minor capsid protein P9 transmembrane helices" evidence="3">
    <location>
        <begin position="45"/>
        <end position="111"/>
    </location>
</feature>
<dbReference type="AlphaFoldDB" id="A0A6C0HCR5"/>
<feature type="transmembrane region" description="Helical" evidence="2">
    <location>
        <begin position="97"/>
        <end position="114"/>
    </location>
</feature>
<keyword evidence="2" id="KW-0812">Transmembrane</keyword>
<dbReference type="EMBL" id="MN739924">
    <property type="protein sequence ID" value="QHT77976.1"/>
    <property type="molecule type" value="Genomic_DNA"/>
</dbReference>
<keyword evidence="2" id="KW-0472">Membrane</keyword>